<gene>
    <name evidence="4" type="ORF">GTH32_06225</name>
</gene>
<dbReference type="CDD" id="cd04301">
    <property type="entry name" value="NAT_SF"/>
    <property type="match status" value="1"/>
</dbReference>
<comment type="caution">
    <text evidence="4">The sequence shown here is derived from an EMBL/GenBank/DDBJ whole genome shotgun (WGS) entry which is preliminary data.</text>
</comment>
<evidence type="ECO:0000313" key="4">
    <source>
        <dbReference type="EMBL" id="NDV90795.1"/>
    </source>
</evidence>
<dbReference type="InterPro" id="IPR050832">
    <property type="entry name" value="Bact_Acetyltransf"/>
</dbReference>
<feature type="domain" description="N-acetyltransferase" evidence="3">
    <location>
        <begin position="3"/>
        <end position="195"/>
    </location>
</feature>
<dbReference type="EMBL" id="JAAAWN010000006">
    <property type="protein sequence ID" value="NDV90795.1"/>
    <property type="molecule type" value="Genomic_DNA"/>
</dbReference>
<dbReference type="AlphaFoldDB" id="A0A7X5RKV0"/>
<reference evidence="4 5" key="1">
    <citation type="submission" date="2020-01" db="EMBL/GenBank/DDBJ databases">
        <authorList>
            <person name="Chen J."/>
            <person name="Zhu S."/>
            <person name="Yang J."/>
        </authorList>
    </citation>
    <scope>NUCLEOTIDE SEQUENCE [LARGE SCALE GENOMIC DNA]</scope>
    <source>
        <strain evidence="4 5">345S023</strain>
    </source>
</reference>
<evidence type="ECO:0000259" key="3">
    <source>
        <dbReference type="PROSITE" id="PS51186"/>
    </source>
</evidence>
<proteinExistence type="predicted"/>
<dbReference type="Proteomes" id="UP000470213">
    <property type="component" value="Unassembled WGS sequence"/>
</dbReference>
<keyword evidence="1 4" id="KW-0808">Transferase</keyword>
<dbReference type="Pfam" id="PF00583">
    <property type="entry name" value="Acetyltransf_1"/>
    <property type="match status" value="1"/>
</dbReference>
<dbReference type="PANTHER" id="PTHR43877">
    <property type="entry name" value="AMINOALKYLPHOSPHONATE N-ACETYLTRANSFERASE-RELATED-RELATED"/>
    <property type="match status" value="1"/>
</dbReference>
<dbReference type="RefSeq" id="WP_163084385.1">
    <property type="nucleotide sequence ID" value="NZ_JAAAWN010000006.1"/>
</dbReference>
<dbReference type="SUPFAM" id="SSF55729">
    <property type="entry name" value="Acyl-CoA N-acyltransferases (Nat)"/>
    <property type="match status" value="1"/>
</dbReference>
<dbReference type="PROSITE" id="PS51186">
    <property type="entry name" value="GNAT"/>
    <property type="match status" value="1"/>
</dbReference>
<dbReference type="InterPro" id="IPR016181">
    <property type="entry name" value="Acyl_CoA_acyltransferase"/>
</dbReference>
<accession>A0A7X5RKV0</accession>
<evidence type="ECO:0000256" key="1">
    <source>
        <dbReference type="ARBA" id="ARBA00022679"/>
    </source>
</evidence>
<keyword evidence="5" id="KW-1185">Reference proteome</keyword>
<dbReference type="GO" id="GO:0016747">
    <property type="term" value="F:acyltransferase activity, transferring groups other than amino-acyl groups"/>
    <property type="evidence" value="ECO:0007669"/>
    <property type="project" value="InterPro"/>
</dbReference>
<dbReference type="Gene3D" id="3.40.630.30">
    <property type="match status" value="1"/>
</dbReference>
<name>A0A7X5RKV0_9ALTE</name>
<protein>
    <submittedName>
        <fullName evidence="4">GNAT family N-acetyltransferase</fullName>
    </submittedName>
</protein>
<keyword evidence="2" id="KW-0012">Acyltransferase</keyword>
<organism evidence="4 5">
    <name type="scientific">Alteromonas profundi</name>
    <dbReference type="NCBI Taxonomy" id="2696062"/>
    <lineage>
        <taxon>Bacteria</taxon>
        <taxon>Pseudomonadati</taxon>
        <taxon>Pseudomonadota</taxon>
        <taxon>Gammaproteobacteria</taxon>
        <taxon>Alteromonadales</taxon>
        <taxon>Alteromonadaceae</taxon>
        <taxon>Alteromonas/Salinimonas group</taxon>
        <taxon>Alteromonas</taxon>
    </lineage>
</organism>
<dbReference type="InterPro" id="IPR000182">
    <property type="entry name" value="GNAT_dom"/>
</dbReference>
<evidence type="ECO:0000256" key="2">
    <source>
        <dbReference type="ARBA" id="ARBA00023315"/>
    </source>
</evidence>
<dbReference type="PANTHER" id="PTHR43877:SF2">
    <property type="entry name" value="AMINOALKYLPHOSPHONATE N-ACETYLTRANSFERASE-RELATED"/>
    <property type="match status" value="1"/>
</dbReference>
<sequence length="195" mass="21297">MSITIRPGEPDDATEAAPLIFSAAQGILTAIFGADDATKALTFLQHAWRLKGGQYGCSSHWVAVQDERIVGVVTAWHVALGAAFDRATLDSITSFFSLDEAVQVLMRNQVLAVELAPPTKTQFMLGHLAVAAHSRRMGVGSMLIDNMRTQAKSMNKQSIVLDVELTNTAAIRFYQALAFSEDTLTKKFVRFIQPL</sequence>
<evidence type="ECO:0000313" key="5">
    <source>
        <dbReference type="Proteomes" id="UP000470213"/>
    </source>
</evidence>